<dbReference type="Pfam" id="PF00534">
    <property type="entry name" value="Glycos_transf_1"/>
    <property type="match status" value="1"/>
</dbReference>
<dbReference type="SUPFAM" id="SSF53756">
    <property type="entry name" value="UDP-Glycosyltransferase/glycogen phosphorylase"/>
    <property type="match status" value="1"/>
</dbReference>
<feature type="domain" description="Glycosyl transferase family 1" evidence="2">
    <location>
        <begin position="249"/>
        <end position="337"/>
    </location>
</feature>
<name>A0A284VNS0_9EURY</name>
<dbReference type="Proteomes" id="UP000218615">
    <property type="component" value="Unassembled WGS sequence"/>
</dbReference>
<dbReference type="RefSeq" id="WP_096205482.1">
    <property type="nucleotide sequence ID" value="NZ_FZMP01000124.1"/>
</dbReference>
<sequence>MEKGIVFLTPSLKIGGGNRVFVELANELVRDGYDAEIIYPNNSKEASTFNLNKDVKTLKISNFKDNKLKKLFNLLQTLWFVKNNRKDKIVIVSDPIMAIFSFLLKGLDVHRFMQADDYIIFDDLFLLKNKFVLHIYKKFTKISYGYRFVNYVFNSKFVCDSFIKISKRKDVNFNLVHPGINLSIFFNKNIRKDDELNICLVARKHPWKGFADFIKVWAELKKDKSNKINNIYIISNDDLSGFDISDYTLIKSSNDNEIAEIYNKSHIFISTSWWEGFGLPPLEAMACGCAVILTNAGGVNEYAAPNINCLMYEPRKTSELKEKLMLLIHNKELRTHLFLNALETAKSFSWAKSKNEFLKVLNTNHF</sequence>
<keyword evidence="1" id="KW-0808">Transferase</keyword>
<organism evidence="3 4">
    <name type="scientific">Candidatus Methanoperedens nitratireducens</name>
    <dbReference type="NCBI Taxonomy" id="1392998"/>
    <lineage>
        <taxon>Archaea</taxon>
        <taxon>Methanobacteriati</taxon>
        <taxon>Methanobacteriota</taxon>
        <taxon>Stenosarchaea group</taxon>
        <taxon>Methanomicrobia</taxon>
        <taxon>Methanosarcinales</taxon>
        <taxon>ANME-2 cluster</taxon>
        <taxon>Candidatus Methanoperedentaceae</taxon>
        <taxon>Candidatus Methanoperedens</taxon>
    </lineage>
</organism>
<accession>A0A284VNS0</accession>
<dbReference type="CDD" id="cd03801">
    <property type="entry name" value="GT4_PimA-like"/>
    <property type="match status" value="1"/>
</dbReference>
<dbReference type="Gene3D" id="3.40.50.2000">
    <property type="entry name" value="Glycogen Phosphorylase B"/>
    <property type="match status" value="2"/>
</dbReference>
<proteinExistence type="predicted"/>
<protein>
    <recommendedName>
        <fullName evidence="2">Glycosyl transferase family 1 domain-containing protein</fullName>
    </recommendedName>
</protein>
<dbReference type="PANTHER" id="PTHR46401:SF2">
    <property type="entry name" value="GLYCOSYLTRANSFERASE WBBK-RELATED"/>
    <property type="match status" value="1"/>
</dbReference>
<dbReference type="EMBL" id="FZMP01000124">
    <property type="protein sequence ID" value="SNQ60930.1"/>
    <property type="molecule type" value="Genomic_DNA"/>
</dbReference>
<dbReference type="OrthoDB" id="109596at2157"/>
<evidence type="ECO:0000259" key="2">
    <source>
        <dbReference type="Pfam" id="PF00534"/>
    </source>
</evidence>
<dbReference type="GO" id="GO:0016757">
    <property type="term" value="F:glycosyltransferase activity"/>
    <property type="evidence" value="ECO:0007669"/>
    <property type="project" value="InterPro"/>
</dbReference>
<keyword evidence="4" id="KW-1185">Reference proteome</keyword>
<gene>
    <name evidence="3" type="ORF">MNV_210037</name>
</gene>
<dbReference type="PANTHER" id="PTHR46401">
    <property type="entry name" value="GLYCOSYLTRANSFERASE WBBK-RELATED"/>
    <property type="match status" value="1"/>
</dbReference>
<reference evidence="4" key="1">
    <citation type="submission" date="2017-06" db="EMBL/GenBank/DDBJ databases">
        <authorList>
            <person name="Cremers G."/>
        </authorList>
    </citation>
    <scope>NUCLEOTIDE SEQUENCE [LARGE SCALE GENOMIC DNA]</scope>
</reference>
<evidence type="ECO:0000256" key="1">
    <source>
        <dbReference type="ARBA" id="ARBA00022679"/>
    </source>
</evidence>
<dbReference type="InterPro" id="IPR001296">
    <property type="entry name" value="Glyco_trans_1"/>
</dbReference>
<dbReference type="AlphaFoldDB" id="A0A284VNS0"/>
<evidence type="ECO:0000313" key="3">
    <source>
        <dbReference type="EMBL" id="SNQ60930.1"/>
    </source>
</evidence>
<evidence type="ECO:0000313" key="4">
    <source>
        <dbReference type="Proteomes" id="UP000218615"/>
    </source>
</evidence>